<evidence type="ECO:0000313" key="1">
    <source>
        <dbReference type="EMBL" id="AXQ00089.1"/>
    </source>
</evidence>
<dbReference type="EMBL" id="MH447526">
    <property type="protein sequence ID" value="AXQ00089.1"/>
    <property type="molecule type" value="Genomic_DNA"/>
</dbReference>
<gene>
    <name evidence="1" type="ORF">SFV1gp07</name>
</gene>
<organismHost>
    <name type="scientific">Saccharolobus shibatae</name>
    <dbReference type="NCBI Taxonomy" id="2286"/>
</organismHost>
<keyword evidence="2" id="KW-1185">Reference proteome</keyword>
<organism evidence="1">
    <name type="scientific">Sulfolobus filamentous virus 1</name>
    <name type="common">SFV1</name>
    <name type="synonym">Sulfolobus virus SFV-1</name>
    <dbReference type="NCBI Taxonomy" id="2304198"/>
    <lineage>
        <taxon>Viruses</taxon>
        <taxon>Adnaviria</taxon>
        <taxon>Zilligvirae</taxon>
        <taxon>Taleaviricota</taxon>
        <taxon>Tokiviricetes</taxon>
        <taxon>Ligamenvirales</taxon>
        <taxon>Lipothrixviridae</taxon>
        <taxon>Alphalipothrixvirus</taxon>
        <taxon>Alphalipothrixvirus beppuense</taxon>
    </lineage>
</organism>
<evidence type="ECO:0000313" key="2">
    <source>
        <dbReference type="Proteomes" id="UP000263690"/>
    </source>
</evidence>
<sequence>MSLSNYTIYLLKKYLDVEVKGNAINIYNFKRLSVEDLNGYVVITAFFEWGLIRKHYEKLIFIISNQNVTLDIHGMTLRFKGSVNIYSYGDYVTFVIYVYE</sequence>
<reference evidence="1" key="1">
    <citation type="journal article" date="2018" name="Nat. Commun.">
        <title>Structural conservation in a membrane-enveloped filamentous virus infecting a hyperthermophilic acidophile.</title>
        <authorList>
            <person name="Liu Y."/>
            <person name="Osinski T."/>
            <person name="Wang F."/>
            <person name="Krupovic M."/>
            <person name="Schouten S."/>
            <person name="Kasson P."/>
            <person name="Prangishvili D."/>
            <person name="Egelman E.H."/>
        </authorList>
    </citation>
    <scope>NUCLEOTIDE SEQUENCE [LARGE SCALE GENOMIC DNA]</scope>
    <source>
        <strain evidence="1">S48</strain>
    </source>
</reference>
<dbReference type="Proteomes" id="UP000263690">
    <property type="component" value="Segment"/>
</dbReference>
<proteinExistence type="predicted"/>
<accession>A0A346LU46</accession>
<name>A0A346LU46_SUFV1</name>
<protein>
    <submittedName>
        <fullName evidence="1">Uncharacterized protein</fullName>
    </submittedName>
</protein>